<feature type="domain" description="Aromatic amino acid beta-eliminating lyase/threonine aldolase" evidence="4">
    <location>
        <begin position="18"/>
        <end position="299"/>
    </location>
</feature>
<dbReference type="InterPro" id="IPR001597">
    <property type="entry name" value="ArAA_b-elim_lyase/Thr_aldolase"/>
</dbReference>
<reference evidence="5 6" key="1">
    <citation type="journal article" date="2013" name="ISME J.">
        <title>Metabolic model for the filamentous 'Candidatus Microthrix parvicella' based on genomic and metagenomic analyses.</title>
        <authorList>
            <person name="Jon McIlroy S."/>
            <person name="Kristiansen R."/>
            <person name="Albertsen M."/>
            <person name="Michael Karst S."/>
            <person name="Rossetti S."/>
            <person name="Lund Nielsen J."/>
            <person name="Tandoi V."/>
            <person name="James Seviour R."/>
            <person name="Nielsen P.H."/>
        </authorList>
    </citation>
    <scope>NUCLEOTIDE SEQUENCE [LARGE SCALE GENOMIC DNA]</scope>
    <source>
        <strain evidence="5 6">RN1</strain>
    </source>
</reference>
<dbReference type="SUPFAM" id="SSF53383">
    <property type="entry name" value="PLP-dependent transferases"/>
    <property type="match status" value="1"/>
</dbReference>
<dbReference type="GO" id="GO:0006520">
    <property type="term" value="P:amino acid metabolic process"/>
    <property type="evidence" value="ECO:0007669"/>
    <property type="project" value="InterPro"/>
</dbReference>
<dbReference type="Pfam" id="PF01212">
    <property type="entry name" value="Beta_elim_lyase"/>
    <property type="match status" value="1"/>
</dbReference>
<dbReference type="EC" id="4.1.2.48" evidence="5"/>
<comment type="caution">
    <text evidence="5">The sequence shown here is derived from an EMBL/GenBank/DDBJ whole genome shotgun (WGS) entry which is preliminary data.</text>
</comment>
<dbReference type="EMBL" id="CANL01000018">
    <property type="protein sequence ID" value="CCM63543.1"/>
    <property type="molecule type" value="Genomic_DNA"/>
</dbReference>
<dbReference type="Proteomes" id="UP000018291">
    <property type="component" value="Unassembled WGS sequence"/>
</dbReference>
<dbReference type="HOGENOM" id="CLU_049619_0_0_11"/>
<dbReference type="InterPro" id="IPR015422">
    <property type="entry name" value="PyrdxlP-dep_Trfase_small"/>
</dbReference>
<dbReference type="Gene3D" id="3.40.640.10">
    <property type="entry name" value="Type I PLP-dependent aspartate aminotransferase-like (Major domain)"/>
    <property type="match status" value="1"/>
</dbReference>
<dbReference type="STRING" id="1229780.BN381_250036"/>
<keyword evidence="3" id="KW-0663">Pyridoxal phosphate</keyword>
<dbReference type="Gene3D" id="3.90.1150.10">
    <property type="entry name" value="Aspartate Aminotransferase, domain 1"/>
    <property type="match status" value="1"/>
</dbReference>
<gene>
    <name evidence="5" type="ORF">BN381_250036</name>
</gene>
<evidence type="ECO:0000256" key="2">
    <source>
        <dbReference type="ARBA" id="ARBA00006966"/>
    </source>
</evidence>
<dbReference type="InterPro" id="IPR015421">
    <property type="entry name" value="PyrdxlP-dep_Trfase_major"/>
</dbReference>
<evidence type="ECO:0000256" key="1">
    <source>
        <dbReference type="ARBA" id="ARBA00001933"/>
    </source>
</evidence>
<comment type="cofactor">
    <cofactor evidence="1">
        <name>pyridoxal 5'-phosphate</name>
        <dbReference type="ChEBI" id="CHEBI:597326"/>
    </cofactor>
</comment>
<protein>
    <submittedName>
        <fullName evidence="5">Putative Low specificity L-threonine aldolase</fullName>
        <ecNumber evidence="5">4.1.2.48</ecNumber>
    </submittedName>
</protein>
<evidence type="ECO:0000259" key="4">
    <source>
        <dbReference type="Pfam" id="PF01212"/>
    </source>
</evidence>
<proteinExistence type="inferred from homology"/>
<evidence type="ECO:0000256" key="3">
    <source>
        <dbReference type="ARBA" id="ARBA00022898"/>
    </source>
</evidence>
<evidence type="ECO:0000313" key="6">
    <source>
        <dbReference type="Proteomes" id="UP000018291"/>
    </source>
</evidence>
<organism evidence="5 6">
    <name type="scientific">Candidatus Neomicrothrix parvicella RN1</name>
    <dbReference type="NCBI Taxonomy" id="1229780"/>
    <lineage>
        <taxon>Bacteria</taxon>
        <taxon>Bacillati</taxon>
        <taxon>Actinomycetota</taxon>
        <taxon>Acidimicrobiia</taxon>
        <taxon>Acidimicrobiales</taxon>
        <taxon>Microthrixaceae</taxon>
        <taxon>Candidatus Neomicrothrix</taxon>
    </lineage>
</organism>
<dbReference type="PANTHER" id="PTHR48097:SF5">
    <property type="entry name" value="LOW SPECIFICITY L-THREONINE ALDOLASE"/>
    <property type="match status" value="1"/>
</dbReference>
<dbReference type="InterPro" id="IPR015424">
    <property type="entry name" value="PyrdxlP-dep_Trfase"/>
</dbReference>
<sequence length="362" mass="38023">MAVRSGMPLTAAAPSRSFASDNAAGAHPAVIEAVVAANAGHALAYGEDAHTARCEAAFSELFDADVVTRLTFNGTGANVAALATLMASLRGPHHAVVCSSWAHINIDETAAPERILGTKLIDLPAEDAKVTPAQLRVVGADLGAVHHAQPGVLSMTQPTELGTLYTAPEIAALCDTAHELGMLVHLDGARIANATASLGGTREALRSFTVDAGVDAVSFGGTKNGLLGADAVVFLNREAAVGSEYVRKQVTQLPSKMRFLAAQFNAVLADDLWLCLGEHSNTMAQLLHDRVAVLPGVEVGPSPAVNSIYPALPPSIIKPLQAWSFFWDWDVTKHQVRWMTAWDTTIEDVEAFVAGVAELAGR</sequence>
<keyword evidence="6" id="KW-1185">Reference proteome</keyword>
<dbReference type="GO" id="GO:0016829">
    <property type="term" value="F:lyase activity"/>
    <property type="evidence" value="ECO:0007669"/>
    <property type="project" value="UniProtKB-KW"/>
</dbReference>
<dbReference type="eggNOG" id="COG2008">
    <property type="taxonomic scope" value="Bacteria"/>
</dbReference>
<name>R4YYS1_9ACTN</name>
<dbReference type="PANTHER" id="PTHR48097">
    <property type="entry name" value="L-THREONINE ALDOLASE-RELATED"/>
    <property type="match status" value="1"/>
</dbReference>
<keyword evidence="5" id="KW-0456">Lyase</keyword>
<comment type="similarity">
    <text evidence="2">Belongs to the threonine aldolase family.</text>
</comment>
<evidence type="ECO:0000313" key="5">
    <source>
        <dbReference type="EMBL" id="CCM63543.1"/>
    </source>
</evidence>
<accession>R4YYS1</accession>
<dbReference type="AlphaFoldDB" id="R4YYS1"/>